<dbReference type="InterPro" id="IPR002018">
    <property type="entry name" value="CarbesteraseB"/>
</dbReference>
<evidence type="ECO:0000259" key="4">
    <source>
        <dbReference type="Pfam" id="PF00135"/>
    </source>
</evidence>
<protein>
    <recommendedName>
        <fullName evidence="3">Carboxylic ester hydrolase</fullName>
        <ecNumber evidence="3">3.1.1.-</ecNumber>
    </recommendedName>
</protein>
<sequence length="510" mass="53719">MDIFKTTSGAVRGFRASDGVVAVLGIPYAAPPFGALRFREPAPAAAWSGIRDCTAFGPVAPQSAELPGSPGWSPGDEDVLTVNVWTPAPSSAPASSPAPDRGSLPVLVWIHGGAYTFGSSAQPDFDGDALARAGLVVVTLNYRIGFEGFGHVPASEGTSYPDNRGLLDQVAALRWVRENIAAFGGDPDNVTVAGHSSGAASIACLMVMDRARGLFHRAIAHSPASPHYTLDIAAATTREIAAAAGCPATPEGLASATPQALVTASDQVVEAYRRDPASGSRHYDPSLYAPVLDGDVLPVDPLTGLAAGAGRDVDLLVCHTTEEYWLLDAVGSCAKVTTEGQLSRFAEDFGLPDGLIDGYRAALPDAPLSDVYLSVFGDLLFGEYANRLAEQQARGGGRAFLSRFDRRRTGPHGAVRAWHCADIPFAFGNVDKECVAFLIGGAPTPADHELARRMVRAWADFATGGEPGWPAYDDATGPAMVWRTGEEQQEDEPAALRGLWDRADFPLLRP</sequence>
<organism evidence="5 6">
    <name type="scientific">Streptomyces vietnamensis</name>
    <dbReference type="NCBI Taxonomy" id="362257"/>
    <lineage>
        <taxon>Bacteria</taxon>
        <taxon>Bacillati</taxon>
        <taxon>Actinomycetota</taxon>
        <taxon>Actinomycetes</taxon>
        <taxon>Kitasatosporales</taxon>
        <taxon>Streptomycetaceae</taxon>
        <taxon>Streptomyces</taxon>
    </lineage>
</organism>
<accession>A0A0B5IJ49</accession>
<evidence type="ECO:0000256" key="2">
    <source>
        <dbReference type="ARBA" id="ARBA00022801"/>
    </source>
</evidence>
<keyword evidence="2 3" id="KW-0378">Hydrolase</keyword>
<dbReference type="GO" id="GO:0016787">
    <property type="term" value="F:hydrolase activity"/>
    <property type="evidence" value="ECO:0007669"/>
    <property type="project" value="UniProtKB-KW"/>
</dbReference>
<keyword evidence="6" id="KW-1185">Reference proteome</keyword>
<evidence type="ECO:0000256" key="1">
    <source>
        <dbReference type="ARBA" id="ARBA00005964"/>
    </source>
</evidence>
<dbReference type="STRING" id="362257.SVTN_32860"/>
<dbReference type="InterPro" id="IPR029058">
    <property type="entry name" value="AB_hydrolase_fold"/>
</dbReference>
<dbReference type="EMBL" id="CP010407">
    <property type="protein sequence ID" value="AJF68429.1"/>
    <property type="molecule type" value="Genomic_DNA"/>
</dbReference>
<name>A0A0B5IJ49_9ACTN</name>
<dbReference type="RefSeq" id="WP_041132352.1">
    <property type="nucleotide sequence ID" value="NZ_CP010407.1"/>
</dbReference>
<feature type="domain" description="Carboxylesterase type B" evidence="4">
    <location>
        <begin position="4"/>
        <end position="469"/>
    </location>
</feature>
<dbReference type="PROSITE" id="PS00122">
    <property type="entry name" value="CARBOXYLESTERASE_B_1"/>
    <property type="match status" value="1"/>
</dbReference>
<dbReference type="Proteomes" id="UP000031774">
    <property type="component" value="Chromosome"/>
</dbReference>
<dbReference type="InterPro" id="IPR050309">
    <property type="entry name" value="Type-B_Carboxylest/Lipase"/>
</dbReference>
<dbReference type="PANTHER" id="PTHR11559">
    <property type="entry name" value="CARBOXYLESTERASE"/>
    <property type="match status" value="1"/>
</dbReference>
<dbReference type="InterPro" id="IPR019826">
    <property type="entry name" value="Carboxylesterase_B_AS"/>
</dbReference>
<dbReference type="HOGENOM" id="CLU_006586_16_4_11"/>
<dbReference type="ESTHER" id="9actn-a0a0b5ij49">
    <property type="family name" value="Carb_B_Bacteria"/>
</dbReference>
<reference evidence="5 6" key="1">
    <citation type="submission" date="2014-12" db="EMBL/GenBank/DDBJ databases">
        <title>Complete genome sequence of Streptomyces vietnamensis strain GIMV4.0001, a genetic manipulable producer of the benzoisochromanequinone antibiotic granaticin.</title>
        <authorList>
            <person name="Deng M.R."/>
            <person name="Guo J."/>
            <person name="Ma L.Y."/>
            <person name="Feng G.D."/>
            <person name="Mo C.Y."/>
            <person name="Zhu H.H."/>
        </authorList>
    </citation>
    <scope>NUCLEOTIDE SEQUENCE [LARGE SCALE GENOMIC DNA]</scope>
    <source>
        <strain evidence="6">GIMV4.0001</strain>
    </source>
</reference>
<dbReference type="Pfam" id="PF00135">
    <property type="entry name" value="COesterase"/>
    <property type="match status" value="1"/>
</dbReference>
<dbReference type="EC" id="3.1.1.-" evidence="3"/>
<evidence type="ECO:0000313" key="5">
    <source>
        <dbReference type="EMBL" id="AJF68429.1"/>
    </source>
</evidence>
<evidence type="ECO:0000256" key="3">
    <source>
        <dbReference type="RuleBase" id="RU361235"/>
    </source>
</evidence>
<dbReference type="KEGG" id="svt:SVTN_32860"/>
<dbReference type="AlphaFoldDB" id="A0A0B5IJ49"/>
<dbReference type="SUPFAM" id="SSF53474">
    <property type="entry name" value="alpha/beta-Hydrolases"/>
    <property type="match status" value="1"/>
</dbReference>
<evidence type="ECO:0000313" key="6">
    <source>
        <dbReference type="Proteomes" id="UP000031774"/>
    </source>
</evidence>
<comment type="similarity">
    <text evidence="1 3">Belongs to the type-B carboxylesterase/lipase family.</text>
</comment>
<proteinExistence type="inferred from homology"/>
<gene>
    <name evidence="5" type="ORF">SVTN_32860</name>
</gene>
<dbReference type="Gene3D" id="3.40.50.1820">
    <property type="entry name" value="alpha/beta hydrolase"/>
    <property type="match status" value="1"/>
</dbReference>